<proteinExistence type="predicted"/>
<accession>A0A5N1IM46</accession>
<dbReference type="RefSeq" id="WP_150904665.1">
    <property type="nucleotide sequence ID" value="NZ_VTWT01000008.1"/>
</dbReference>
<gene>
    <name evidence="1" type="ORF">F0P94_14700</name>
</gene>
<evidence type="ECO:0000313" key="1">
    <source>
        <dbReference type="EMBL" id="KAA9331142.1"/>
    </source>
</evidence>
<comment type="caution">
    <text evidence="1">The sequence shown here is derived from an EMBL/GenBank/DDBJ whole genome shotgun (WGS) entry which is preliminary data.</text>
</comment>
<protein>
    <submittedName>
        <fullName evidence="1">Uncharacterized protein</fullName>
    </submittedName>
</protein>
<sequence>MDDENSCLFLTKYKLIRVNCPFEVITAQDTISWNKGEKVVVDLVKEWDYNTLLFQVKGKLYPHRFFYYKPPTSLVIKGLKKG</sequence>
<reference evidence="1 2" key="1">
    <citation type="submission" date="2019-09" db="EMBL/GenBank/DDBJ databases">
        <title>Genome sequence of Adhaeribacter sp. M2.</title>
        <authorList>
            <person name="Srinivasan S."/>
        </authorList>
    </citation>
    <scope>NUCLEOTIDE SEQUENCE [LARGE SCALE GENOMIC DNA]</scope>
    <source>
        <strain evidence="1 2">M2</strain>
    </source>
</reference>
<dbReference type="EMBL" id="VTWT01000008">
    <property type="protein sequence ID" value="KAA9331142.1"/>
    <property type="molecule type" value="Genomic_DNA"/>
</dbReference>
<evidence type="ECO:0000313" key="2">
    <source>
        <dbReference type="Proteomes" id="UP000326570"/>
    </source>
</evidence>
<keyword evidence="2" id="KW-1185">Reference proteome</keyword>
<dbReference type="AlphaFoldDB" id="A0A5N1IM46"/>
<dbReference type="Proteomes" id="UP000326570">
    <property type="component" value="Unassembled WGS sequence"/>
</dbReference>
<organism evidence="1 2">
    <name type="scientific">Adhaeribacter soli</name>
    <dbReference type="NCBI Taxonomy" id="2607655"/>
    <lineage>
        <taxon>Bacteria</taxon>
        <taxon>Pseudomonadati</taxon>
        <taxon>Bacteroidota</taxon>
        <taxon>Cytophagia</taxon>
        <taxon>Cytophagales</taxon>
        <taxon>Hymenobacteraceae</taxon>
        <taxon>Adhaeribacter</taxon>
    </lineage>
</organism>
<name>A0A5N1IM46_9BACT</name>